<evidence type="ECO:0000259" key="2">
    <source>
        <dbReference type="Pfam" id="PF01814"/>
    </source>
</evidence>
<evidence type="ECO:0000256" key="1">
    <source>
        <dbReference type="SAM" id="MobiDB-lite"/>
    </source>
</evidence>
<keyword evidence="4" id="KW-1185">Reference proteome</keyword>
<accession>A0AAN8ENU9</accession>
<dbReference type="Pfam" id="PF01814">
    <property type="entry name" value="Hemerythrin"/>
    <property type="match status" value="1"/>
</dbReference>
<gene>
    <name evidence="3" type="ORF">OHC33_003179</name>
</gene>
<reference evidence="3 4" key="1">
    <citation type="submission" date="2022-12" db="EMBL/GenBank/DDBJ databases">
        <title>Genomic features and morphological characterization of a novel Knufia sp. strain isolated from spacecraft assembly facility.</title>
        <authorList>
            <person name="Teixeira M."/>
            <person name="Chander A.M."/>
            <person name="Stajich J.E."/>
            <person name="Venkateswaran K."/>
        </authorList>
    </citation>
    <scope>NUCLEOTIDE SEQUENCE [LARGE SCALE GENOMIC DNA]</scope>
    <source>
        <strain evidence="3 4">FJI-L2-BK-P2</strain>
    </source>
</reference>
<dbReference type="InterPro" id="IPR012312">
    <property type="entry name" value="Hemerythrin-like"/>
</dbReference>
<comment type="caution">
    <text evidence="3">The sequence shown here is derived from an EMBL/GenBank/DDBJ whole genome shotgun (WGS) entry which is preliminary data.</text>
</comment>
<dbReference type="Proteomes" id="UP001316803">
    <property type="component" value="Unassembled WGS sequence"/>
</dbReference>
<dbReference type="EMBL" id="JAKLMC020000006">
    <property type="protein sequence ID" value="KAK5955538.1"/>
    <property type="molecule type" value="Genomic_DNA"/>
</dbReference>
<feature type="compositionally biased region" description="Polar residues" evidence="1">
    <location>
        <begin position="1"/>
        <end position="12"/>
    </location>
</feature>
<proteinExistence type="predicted"/>
<feature type="domain" description="Hemerythrin-like" evidence="2">
    <location>
        <begin position="47"/>
        <end position="170"/>
    </location>
</feature>
<evidence type="ECO:0000313" key="4">
    <source>
        <dbReference type="Proteomes" id="UP001316803"/>
    </source>
</evidence>
<organism evidence="3 4">
    <name type="scientific">Knufia fluminis</name>
    <dbReference type="NCBI Taxonomy" id="191047"/>
    <lineage>
        <taxon>Eukaryota</taxon>
        <taxon>Fungi</taxon>
        <taxon>Dikarya</taxon>
        <taxon>Ascomycota</taxon>
        <taxon>Pezizomycotina</taxon>
        <taxon>Eurotiomycetes</taxon>
        <taxon>Chaetothyriomycetidae</taxon>
        <taxon>Chaetothyriales</taxon>
        <taxon>Trichomeriaceae</taxon>
        <taxon>Knufia</taxon>
    </lineage>
</organism>
<dbReference type="PANTHER" id="PTHR38048">
    <property type="entry name" value="EXPRESSED PROTEIN"/>
    <property type="match status" value="1"/>
</dbReference>
<evidence type="ECO:0000313" key="3">
    <source>
        <dbReference type="EMBL" id="KAK5955538.1"/>
    </source>
</evidence>
<feature type="region of interest" description="Disordered" evidence="1">
    <location>
        <begin position="1"/>
        <end position="30"/>
    </location>
</feature>
<protein>
    <recommendedName>
        <fullName evidence="2">Hemerythrin-like domain-containing protein</fullName>
    </recommendedName>
</protein>
<dbReference type="PANTHER" id="PTHR38048:SF1">
    <property type="entry name" value="HEMERYTHRIN-LIKE DOMAIN-CONTAINING PROTEIN"/>
    <property type="match status" value="1"/>
</dbReference>
<dbReference type="CDD" id="cd12108">
    <property type="entry name" value="Hr-like"/>
    <property type="match status" value="1"/>
</dbReference>
<dbReference type="InterPro" id="IPR053206">
    <property type="entry name" value="Dimeric_xanthone_biosynth"/>
</dbReference>
<name>A0AAN8ENU9_9EURO</name>
<dbReference type="AlphaFoldDB" id="A0AAN8ENU9"/>
<sequence>MTDALPQQTQNPMPVLEKAGPADPKKAEELPKLSADEFRVYNRLAVMMDAYHTHFRHTWNTIYRVASTGQRPPGLSLRTLLHTGLQLCQHLTIHHTIEEQHVFPELATRMPGFKDDEVLIKAHEKIHEGLVRLEEYLKGCQRGERELRMEELRGVMDSFGKVLWEHLDEEVAMLGAENVRRYWTLDEVRRMEW</sequence>
<dbReference type="Gene3D" id="1.20.120.520">
    <property type="entry name" value="nmb1532 protein domain like"/>
    <property type="match status" value="1"/>
</dbReference>